<dbReference type="PANTHER" id="PTHR46157">
    <property type="entry name" value="K(+) EFFLUX ANTIPORTER 3, CHLOROPLASTIC"/>
    <property type="match status" value="1"/>
</dbReference>
<dbReference type="Pfam" id="PF00999">
    <property type="entry name" value="Na_H_Exchanger"/>
    <property type="match status" value="1"/>
</dbReference>
<feature type="region of interest" description="Disordered" evidence="11">
    <location>
        <begin position="579"/>
        <end position="605"/>
    </location>
</feature>
<dbReference type="InterPro" id="IPR006153">
    <property type="entry name" value="Cation/H_exchanger_TM"/>
</dbReference>
<keyword evidence="7" id="KW-0630">Potassium</keyword>
<reference evidence="15" key="1">
    <citation type="journal article" date="2019" name="Int. J. Syst. Evol. Microbiol.">
        <title>The Global Catalogue of Microorganisms (GCM) 10K type strain sequencing project: providing services to taxonomists for standard genome sequencing and annotation.</title>
        <authorList>
            <consortium name="The Broad Institute Genomics Platform"/>
            <consortium name="The Broad Institute Genome Sequencing Center for Infectious Disease"/>
            <person name="Wu L."/>
            <person name="Ma J."/>
        </authorList>
    </citation>
    <scope>NUCLEOTIDE SEQUENCE [LARGE SCALE GENOMIC DNA]</scope>
    <source>
        <strain evidence="15">CECT 7131</strain>
    </source>
</reference>
<comment type="subcellular location">
    <subcellularLocation>
        <location evidence="1">Membrane</location>
        <topology evidence="1">Multi-pass membrane protein</topology>
    </subcellularLocation>
</comment>
<feature type="transmembrane region" description="Helical" evidence="12">
    <location>
        <begin position="300"/>
        <end position="323"/>
    </location>
</feature>
<proteinExistence type="inferred from homology"/>
<evidence type="ECO:0000313" key="14">
    <source>
        <dbReference type="EMBL" id="MDN3566891.1"/>
    </source>
</evidence>
<feature type="domain" description="RCK N-terminal" evidence="13">
    <location>
        <begin position="403"/>
        <end position="519"/>
    </location>
</feature>
<dbReference type="Proteomes" id="UP001529369">
    <property type="component" value="Unassembled WGS sequence"/>
</dbReference>
<keyword evidence="5" id="KW-0633">Potassium transport</keyword>
<dbReference type="InterPro" id="IPR036291">
    <property type="entry name" value="NAD(P)-bd_dom_sf"/>
</dbReference>
<evidence type="ECO:0000256" key="7">
    <source>
        <dbReference type="ARBA" id="ARBA00022958"/>
    </source>
</evidence>
<evidence type="ECO:0000256" key="5">
    <source>
        <dbReference type="ARBA" id="ARBA00022538"/>
    </source>
</evidence>
<evidence type="ECO:0000256" key="8">
    <source>
        <dbReference type="ARBA" id="ARBA00022989"/>
    </source>
</evidence>
<evidence type="ECO:0000259" key="13">
    <source>
        <dbReference type="PROSITE" id="PS51201"/>
    </source>
</evidence>
<accession>A0ABT8ABC3</accession>
<evidence type="ECO:0000256" key="4">
    <source>
        <dbReference type="ARBA" id="ARBA00022449"/>
    </source>
</evidence>
<evidence type="ECO:0000256" key="9">
    <source>
        <dbReference type="ARBA" id="ARBA00023065"/>
    </source>
</evidence>
<dbReference type="InterPro" id="IPR004771">
    <property type="entry name" value="K/H_exchanger"/>
</dbReference>
<evidence type="ECO:0000256" key="12">
    <source>
        <dbReference type="SAM" id="Phobius"/>
    </source>
</evidence>
<dbReference type="SUPFAM" id="SSF51735">
    <property type="entry name" value="NAD(P)-binding Rossmann-fold domains"/>
    <property type="match status" value="1"/>
</dbReference>
<dbReference type="Pfam" id="PF02254">
    <property type="entry name" value="TrkA_N"/>
    <property type="match status" value="1"/>
</dbReference>
<evidence type="ECO:0000313" key="15">
    <source>
        <dbReference type="Proteomes" id="UP001529369"/>
    </source>
</evidence>
<keyword evidence="10 12" id="KW-0472">Membrane</keyword>
<evidence type="ECO:0000256" key="3">
    <source>
        <dbReference type="ARBA" id="ARBA00022448"/>
    </source>
</evidence>
<keyword evidence="4" id="KW-0050">Antiport</keyword>
<evidence type="ECO:0000256" key="2">
    <source>
        <dbReference type="ARBA" id="ARBA00005551"/>
    </source>
</evidence>
<evidence type="ECO:0000256" key="10">
    <source>
        <dbReference type="ARBA" id="ARBA00023136"/>
    </source>
</evidence>
<keyword evidence="9" id="KW-0406">Ion transport</keyword>
<organism evidence="14 15">
    <name type="scientific">Paeniroseomonas aquatica</name>
    <dbReference type="NCBI Taxonomy" id="373043"/>
    <lineage>
        <taxon>Bacteria</taxon>
        <taxon>Pseudomonadati</taxon>
        <taxon>Pseudomonadota</taxon>
        <taxon>Alphaproteobacteria</taxon>
        <taxon>Acetobacterales</taxon>
        <taxon>Acetobacteraceae</taxon>
        <taxon>Paeniroseomonas</taxon>
    </lineage>
</organism>
<feature type="transmembrane region" description="Helical" evidence="12">
    <location>
        <begin position="335"/>
        <end position="356"/>
    </location>
</feature>
<dbReference type="EMBL" id="JAUFPN010000183">
    <property type="protein sequence ID" value="MDN3566891.1"/>
    <property type="molecule type" value="Genomic_DNA"/>
</dbReference>
<dbReference type="Gene3D" id="1.20.1530.20">
    <property type="match status" value="1"/>
</dbReference>
<feature type="transmembrane region" description="Helical" evidence="12">
    <location>
        <begin position="186"/>
        <end position="207"/>
    </location>
</feature>
<comment type="similarity">
    <text evidence="2">Belongs to the monovalent cation:proton antiporter 2 (CPA2) transporter (TC 2.A.37) family.</text>
</comment>
<dbReference type="InterPro" id="IPR003148">
    <property type="entry name" value="RCK_N"/>
</dbReference>
<feature type="transmembrane region" description="Helical" evidence="12">
    <location>
        <begin position="155"/>
        <end position="174"/>
    </location>
</feature>
<comment type="caution">
    <text evidence="14">The sequence shown here is derived from an EMBL/GenBank/DDBJ whole genome shotgun (WGS) entry which is preliminary data.</text>
</comment>
<feature type="transmembrane region" description="Helical" evidence="12">
    <location>
        <begin position="6"/>
        <end position="28"/>
    </location>
</feature>
<feature type="transmembrane region" description="Helical" evidence="12">
    <location>
        <begin position="59"/>
        <end position="78"/>
    </location>
</feature>
<protein>
    <submittedName>
        <fullName evidence="14">Monovalent cation:proton antiporter-2 (CPA2) family protein</fullName>
    </submittedName>
</protein>
<dbReference type="Gene3D" id="3.40.50.720">
    <property type="entry name" value="NAD(P)-binding Rossmann-like Domain"/>
    <property type="match status" value="1"/>
</dbReference>
<sequence>MAGETHGIDLVEVVALLGAGVVAVPIFRKLGLGSVLGYFAAGLAIGPFGLRLIADPATILHTAELGVIMLLFIIGLEMQPARLWNLRREIFGLGAAQVVVCGVLLTGAGILAGLAPAVAFVAGMGFVLSSTAVVMQMLDEAGETSTPQGQKAVSILLLEDLAIVPLLAAVAFLAPGEADPEAAPRWISVAVALAAVAALVGIGRWLLNPMFRILAAAHAREVMTAAALLIVLGAALLMELGGLSMAMGAFLAGVLLSESTFRHQLEADIEPFRGILLGLFFIAVGMSLDLPALARDWQAIALAVIGYTLVKALGIFAVARAFGAGTRAAVTRTTLFAQGGEFAFVLYAAAAAAGIFDARTNTVFTATVILSMAITPVVATLARRWMPPPAVSTEGVEAAEDLQGEVLIIGFGRFGQVASQALLARGLAVSIIENDVEMITVASSFGFKVYYGDGTRPEILHASGAGRAQAIMVCIDDRAAATRIAHLVRSEYPLAKLFVRAYDRGHALDLIAAGVDYQLRETFESAMAFSAAALRRLGVPEEEAAELVEDVRRRDLERLELQMTGGTYAGVDLIRGNRPVPEPLTAPQRPGQVIGDLPAGTAANN</sequence>
<feature type="transmembrane region" description="Helical" evidence="12">
    <location>
        <begin position="273"/>
        <end position="294"/>
    </location>
</feature>
<evidence type="ECO:0000256" key="6">
    <source>
        <dbReference type="ARBA" id="ARBA00022692"/>
    </source>
</evidence>
<keyword evidence="3" id="KW-0813">Transport</keyword>
<keyword evidence="6 12" id="KW-0812">Transmembrane</keyword>
<dbReference type="PANTHER" id="PTHR46157:SF8">
    <property type="entry name" value="GLUTATHIONE-REGULATED POTASSIUM-EFFLUX SYSTEM PROTEIN"/>
    <property type="match status" value="1"/>
</dbReference>
<keyword evidence="8 12" id="KW-1133">Transmembrane helix</keyword>
<dbReference type="NCBIfam" id="TIGR00932">
    <property type="entry name" value="2a37"/>
    <property type="match status" value="1"/>
</dbReference>
<feature type="transmembrane region" description="Helical" evidence="12">
    <location>
        <begin position="362"/>
        <end position="382"/>
    </location>
</feature>
<evidence type="ECO:0000256" key="1">
    <source>
        <dbReference type="ARBA" id="ARBA00004141"/>
    </source>
</evidence>
<dbReference type="RefSeq" id="WP_290318850.1">
    <property type="nucleotide sequence ID" value="NZ_JAUFPN010000183.1"/>
</dbReference>
<feature type="transmembrane region" description="Helical" evidence="12">
    <location>
        <begin position="35"/>
        <end position="53"/>
    </location>
</feature>
<keyword evidence="15" id="KW-1185">Reference proteome</keyword>
<feature type="transmembrane region" description="Helical" evidence="12">
    <location>
        <begin position="117"/>
        <end position="135"/>
    </location>
</feature>
<gene>
    <name evidence="14" type="ORF">QWZ14_21140</name>
</gene>
<dbReference type="InterPro" id="IPR038770">
    <property type="entry name" value="Na+/solute_symporter_sf"/>
</dbReference>
<name>A0ABT8ABC3_9PROT</name>
<feature type="transmembrane region" description="Helical" evidence="12">
    <location>
        <begin position="90"/>
        <end position="111"/>
    </location>
</feature>
<evidence type="ECO:0000256" key="11">
    <source>
        <dbReference type="SAM" id="MobiDB-lite"/>
    </source>
</evidence>
<dbReference type="PROSITE" id="PS51201">
    <property type="entry name" value="RCK_N"/>
    <property type="match status" value="1"/>
</dbReference>